<organism evidence="3 4">
    <name type="scientific">Emydomyces testavorans</name>
    <dbReference type="NCBI Taxonomy" id="2070801"/>
    <lineage>
        <taxon>Eukaryota</taxon>
        <taxon>Fungi</taxon>
        <taxon>Dikarya</taxon>
        <taxon>Ascomycota</taxon>
        <taxon>Pezizomycotina</taxon>
        <taxon>Eurotiomycetes</taxon>
        <taxon>Eurotiomycetidae</taxon>
        <taxon>Onygenales</taxon>
        <taxon>Nannizziopsiaceae</taxon>
        <taxon>Emydomyces</taxon>
    </lineage>
</organism>
<name>A0AAF0IHR7_9EURO</name>
<feature type="compositionally biased region" description="Basic and acidic residues" evidence="2">
    <location>
        <begin position="196"/>
        <end position="221"/>
    </location>
</feature>
<keyword evidence="1" id="KW-0175">Coiled coil</keyword>
<feature type="compositionally biased region" description="Low complexity" evidence="2">
    <location>
        <begin position="226"/>
        <end position="246"/>
    </location>
</feature>
<feature type="compositionally biased region" description="Basic and acidic residues" evidence="2">
    <location>
        <begin position="13"/>
        <end position="22"/>
    </location>
</feature>
<reference evidence="3" key="1">
    <citation type="submission" date="2023-03" db="EMBL/GenBank/DDBJ databases">
        <title>Emydomyces testavorans Genome Sequence.</title>
        <authorList>
            <person name="Hoyer L."/>
        </authorList>
    </citation>
    <scope>NUCLEOTIDE SEQUENCE</scope>
    <source>
        <strain evidence="3">16-2883</strain>
    </source>
</reference>
<feature type="compositionally biased region" description="Basic and acidic residues" evidence="2">
    <location>
        <begin position="325"/>
        <end position="344"/>
    </location>
</feature>
<dbReference type="PANTHER" id="PTHR15885">
    <property type="entry name" value="COILED-COIL DOMAIN-CONTAINING PROTEIN 174"/>
    <property type="match status" value="1"/>
</dbReference>
<feature type="region of interest" description="Disordered" evidence="2">
    <location>
        <begin position="367"/>
        <end position="386"/>
    </location>
</feature>
<dbReference type="Proteomes" id="UP001219355">
    <property type="component" value="Chromosome 1"/>
</dbReference>
<dbReference type="GO" id="GO:0005634">
    <property type="term" value="C:nucleus"/>
    <property type="evidence" value="ECO:0007669"/>
    <property type="project" value="TreeGrafter"/>
</dbReference>
<evidence type="ECO:0000313" key="4">
    <source>
        <dbReference type="Proteomes" id="UP001219355"/>
    </source>
</evidence>
<dbReference type="EMBL" id="CP120627">
    <property type="protein sequence ID" value="WEW55139.1"/>
    <property type="molecule type" value="Genomic_DNA"/>
</dbReference>
<dbReference type="AlphaFoldDB" id="A0AAF0IHR7"/>
<dbReference type="PANTHER" id="PTHR15885:SF1">
    <property type="entry name" value="COILED-COIL DOMAIN-CONTAINING PROTEIN 174"/>
    <property type="match status" value="1"/>
</dbReference>
<proteinExistence type="predicted"/>
<dbReference type="Pfam" id="PF13300">
    <property type="entry name" value="DUF4078"/>
    <property type="match status" value="1"/>
</dbReference>
<gene>
    <name evidence="3" type="ORF">PRK78_000567</name>
</gene>
<feature type="region of interest" description="Disordered" evidence="2">
    <location>
        <begin position="77"/>
        <end position="108"/>
    </location>
</feature>
<sequence>MPTDSSLYGIRRPKAEASKKDITSSSTLAFATHISSLIAKESTNLSSQQRRGRPRPSRTKDDIFSIHNKGTLKRAAADISPDNPNVAQLHKRSGEIGSVDEATLHRSKRKMAEKAKLYAELKKGEYLAASSDEEEDDCGGKPLSAVRRAEKNSLVDFDRKWAEEEARRSRHGSEQLDHDDGDEPAQEELLIEYEDEFGRARRGTRAEAAEAARPRQTRATESDEQASLPSSSHNPNLPAAARPARPSNLIHGSTIQSAAFHPDAKLAAQMSGLAKRRDRTPTPPPETHYDADWEIRNRGTGFYAFSKDDEVRRQEMEDLMQARGETMKERDQVSTRKEARQKAKAERLKKIEEMRGKRRAEEFLKDLGSIEGLKGRVSTESKAEEG</sequence>
<feature type="compositionally biased region" description="Basic and acidic residues" evidence="2">
    <location>
        <begin position="373"/>
        <end position="386"/>
    </location>
</feature>
<feature type="compositionally biased region" description="Basic and acidic residues" evidence="2">
    <location>
        <begin position="147"/>
        <end position="178"/>
    </location>
</feature>
<feature type="region of interest" description="Disordered" evidence="2">
    <location>
        <begin position="39"/>
        <end position="62"/>
    </location>
</feature>
<accession>A0AAF0IHR7</accession>
<protein>
    <submittedName>
        <fullName evidence="3">Uncharacterized protein</fullName>
    </submittedName>
</protein>
<feature type="region of interest" description="Disordered" evidence="2">
    <location>
        <begin position="321"/>
        <end position="344"/>
    </location>
</feature>
<dbReference type="InterPro" id="IPR025066">
    <property type="entry name" value="CCDC174-like"/>
</dbReference>
<evidence type="ECO:0000256" key="2">
    <source>
        <dbReference type="SAM" id="MobiDB-lite"/>
    </source>
</evidence>
<feature type="region of interest" description="Disordered" evidence="2">
    <location>
        <begin position="1"/>
        <end position="23"/>
    </location>
</feature>
<evidence type="ECO:0000313" key="3">
    <source>
        <dbReference type="EMBL" id="WEW55139.1"/>
    </source>
</evidence>
<feature type="region of interest" description="Disordered" evidence="2">
    <location>
        <begin position="128"/>
        <end position="291"/>
    </location>
</feature>
<feature type="compositionally biased region" description="Acidic residues" evidence="2">
    <location>
        <begin position="179"/>
        <end position="195"/>
    </location>
</feature>
<evidence type="ECO:0000256" key="1">
    <source>
        <dbReference type="ARBA" id="ARBA00023054"/>
    </source>
</evidence>
<keyword evidence="4" id="KW-1185">Reference proteome</keyword>